<dbReference type="EMBL" id="JACIEU010000006">
    <property type="protein sequence ID" value="MBB4147968.1"/>
    <property type="molecule type" value="Genomic_DNA"/>
</dbReference>
<protein>
    <submittedName>
        <fullName evidence="1">Uncharacterized protein</fullName>
    </submittedName>
</protein>
<reference evidence="1 2" key="1">
    <citation type="submission" date="2020-08" db="EMBL/GenBank/DDBJ databases">
        <title>Genomic Encyclopedia of Type Strains, Phase IV (KMG-IV): sequencing the most valuable type-strain genomes for metagenomic binning, comparative biology and taxonomic classification.</title>
        <authorList>
            <person name="Goeker M."/>
        </authorList>
    </citation>
    <scope>NUCLEOTIDE SEQUENCE [LARGE SCALE GENOMIC DNA]</scope>
    <source>
        <strain evidence="1 2">DSM 19371</strain>
    </source>
</reference>
<dbReference type="Proteomes" id="UP000590524">
    <property type="component" value="Unassembled WGS sequence"/>
</dbReference>
<comment type="caution">
    <text evidence="1">The sequence shown here is derived from an EMBL/GenBank/DDBJ whole genome shotgun (WGS) entry which is preliminary data.</text>
</comment>
<evidence type="ECO:0000313" key="2">
    <source>
        <dbReference type="Proteomes" id="UP000590524"/>
    </source>
</evidence>
<keyword evidence="2" id="KW-1185">Reference proteome</keyword>
<sequence>MNWRRIFARRRPALSLDALVAATRAANAPWAAKRRAQLPAERQARIRTIIETGVRPSG</sequence>
<proteinExistence type="predicted"/>
<dbReference type="RefSeq" id="WP_188081758.1">
    <property type="nucleotide sequence ID" value="NZ_JACIEU010000006.1"/>
</dbReference>
<name>A0A7W6LQZ0_9SPHN</name>
<evidence type="ECO:0000313" key="1">
    <source>
        <dbReference type="EMBL" id="MBB4147968.1"/>
    </source>
</evidence>
<gene>
    <name evidence="1" type="ORF">GGQ90_001746</name>
</gene>
<dbReference type="AlphaFoldDB" id="A0A7W6LQZ0"/>
<accession>A0A7W6LQZ0</accession>
<organism evidence="1 2">
    <name type="scientific">Sphingobium scionense</name>
    <dbReference type="NCBI Taxonomy" id="1404341"/>
    <lineage>
        <taxon>Bacteria</taxon>
        <taxon>Pseudomonadati</taxon>
        <taxon>Pseudomonadota</taxon>
        <taxon>Alphaproteobacteria</taxon>
        <taxon>Sphingomonadales</taxon>
        <taxon>Sphingomonadaceae</taxon>
        <taxon>Sphingobium</taxon>
    </lineage>
</organism>